<proteinExistence type="predicted"/>
<evidence type="ECO:0000313" key="2">
    <source>
        <dbReference type="EMBL" id="RQH01290.1"/>
    </source>
</evidence>
<accession>A0A3N6PJL0</accession>
<dbReference type="EMBL" id="REFZ01000004">
    <property type="protein sequence ID" value="RQH01290.1"/>
    <property type="molecule type" value="Genomic_DNA"/>
</dbReference>
<comment type="caution">
    <text evidence="2">The sequence shown here is derived from an EMBL/GenBank/DDBJ whole genome shotgun (WGS) entry which is preliminary data.</text>
</comment>
<reference evidence="2 3" key="1">
    <citation type="submission" date="2018-10" db="EMBL/GenBank/DDBJ databases">
        <title>Natrarchaeobius chitinivorans gen. nov., sp. nov., and Natrarchaeobius haloalkaliphilus sp. nov., alkaliphilic, chitin-utilizing haloarchaea from hypersaline alkaline lakes.</title>
        <authorList>
            <person name="Sorokin D.Y."/>
            <person name="Elcheninov A.G."/>
            <person name="Kostrikina N.A."/>
            <person name="Bale N.J."/>
            <person name="Sinninghe Damste J.S."/>
            <person name="Khijniak T.V."/>
            <person name="Kublanov I.V."/>
            <person name="Toshchakov S.V."/>
        </authorList>
    </citation>
    <scope>NUCLEOTIDE SEQUENCE [LARGE SCALE GENOMIC DNA]</scope>
    <source>
        <strain evidence="2 3">AArcht7</strain>
    </source>
</reference>
<feature type="compositionally biased region" description="Basic and acidic residues" evidence="1">
    <location>
        <begin position="113"/>
        <end position="125"/>
    </location>
</feature>
<organism evidence="2 3">
    <name type="scientific">Natrarchaeobius chitinivorans</name>
    <dbReference type="NCBI Taxonomy" id="1679083"/>
    <lineage>
        <taxon>Archaea</taxon>
        <taxon>Methanobacteriati</taxon>
        <taxon>Methanobacteriota</taxon>
        <taxon>Stenosarchaea group</taxon>
        <taxon>Halobacteria</taxon>
        <taxon>Halobacteriales</taxon>
        <taxon>Natrialbaceae</taxon>
        <taxon>Natrarchaeobius</taxon>
    </lineage>
</organism>
<keyword evidence="3" id="KW-1185">Reference proteome</keyword>
<gene>
    <name evidence="2" type="ORF">EA472_07505</name>
</gene>
<dbReference type="InterPro" id="IPR055709">
    <property type="entry name" value="DUF7285"/>
</dbReference>
<name>A0A3N6PJL0_NATCH</name>
<dbReference type="Pfam" id="PF23956">
    <property type="entry name" value="DUF7285"/>
    <property type="match status" value="1"/>
</dbReference>
<feature type="region of interest" description="Disordered" evidence="1">
    <location>
        <begin position="113"/>
        <end position="134"/>
    </location>
</feature>
<sequence length="157" mass="17085">MSRSWSRSRCQTEPLAALVAVALVCSAVVLYVGVLSDLYPGVTDRDPADATLERVWNGAGSDGVYHENRDRRDLHDGVRSPEGYTTVVAVTTVTDDGREITVDSVLVDPSNDVRYDGSDVDRPDRTATASRSIGVQLDRDPAGEVRGGTLHVEVWRE</sequence>
<protein>
    <submittedName>
        <fullName evidence="2">Uncharacterized protein</fullName>
    </submittedName>
</protein>
<dbReference type="AlphaFoldDB" id="A0A3N6PJL0"/>
<dbReference type="Proteomes" id="UP000281431">
    <property type="component" value="Unassembled WGS sequence"/>
</dbReference>
<evidence type="ECO:0000256" key="1">
    <source>
        <dbReference type="SAM" id="MobiDB-lite"/>
    </source>
</evidence>
<evidence type="ECO:0000313" key="3">
    <source>
        <dbReference type="Proteomes" id="UP000281431"/>
    </source>
</evidence>